<proteinExistence type="predicted"/>
<organism evidence="1 2">
    <name type="scientific">Trifolium pratense</name>
    <name type="common">Red clover</name>
    <dbReference type="NCBI Taxonomy" id="57577"/>
    <lineage>
        <taxon>Eukaryota</taxon>
        <taxon>Viridiplantae</taxon>
        <taxon>Streptophyta</taxon>
        <taxon>Embryophyta</taxon>
        <taxon>Tracheophyta</taxon>
        <taxon>Spermatophyta</taxon>
        <taxon>Magnoliopsida</taxon>
        <taxon>eudicotyledons</taxon>
        <taxon>Gunneridae</taxon>
        <taxon>Pentapetalae</taxon>
        <taxon>rosids</taxon>
        <taxon>fabids</taxon>
        <taxon>Fabales</taxon>
        <taxon>Fabaceae</taxon>
        <taxon>Papilionoideae</taxon>
        <taxon>50 kb inversion clade</taxon>
        <taxon>NPAAA clade</taxon>
        <taxon>Hologalegina</taxon>
        <taxon>IRL clade</taxon>
        <taxon>Trifolieae</taxon>
        <taxon>Trifolium</taxon>
    </lineage>
</organism>
<dbReference type="EMBL" id="CASHSV030000615">
    <property type="protein sequence ID" value="CAJ2669104.1"/>
    <property type="molecule type" value="Genomic_DNA"/>
</dbReference>
<accession>A0ACB0LLY9</accession>
<comment type="caution">
    <text evidence="1">The sequence shown here is derived from an EMBL/GenBank/DDBJ whole genome shotgun (WGS) entry which is preliminary data.</text>
</comment>
<reference evidence="1" key="1">
    <citation type="submission" date="2023-10" db="EMBL/GenBank/DDBJ databases">
        <authorList>
            <person name="Rodriguez Cubillos JULIANA M."/>
            <person name="De Vega J."/>
        </authorList>
    </citation>
    <scope>NUCLEOTIDE SEQUENCE</scope>
</reference>
<evidence type="ECO:0000313" key="1">
    <source>
        <dbReference type="EMBL" id="CAJ2669104.1"/>
    </source>
</evidence>
<keyword evidence="2" id="KW-1185">Reference proteome</keyword>
<sequence length="821" mass="94653">MLCRLLHFPSFILLSLFKNSFSKTKTIHYNKKFNFSSSTSLALSSSQTHFTKPSNFSSFDPNTFKVLQKLYLYRNNPSLALSYFTQLNQHGFTHNIQTYASFIRILCYWNWNTSLDNLYRDIITRCSEQNPLFEIHELFEKLVESVDFDNKNCYFVRAFDGFVKAYVGLNMFDESVEFLFQFQIERFRIFPSMFACNFLMNSLVNYDKIDMALDVYGRIKRLGLCPNLHTYGIVIKALCKKVDSLKYVVRVFDEMKDAGVTPNSYCYEAYIEGLCNNRMSDLGYHVLQYHRKRNASIEVYAYATVIRGFCNEMKLDKAEDVFYDMKWEGLVPDFHVYSSLIRGYCRSNDLGKAFKLHDDMISKGIETNYVIASCILHCTSEMGMDSEVVDTFKELKRSGVFLDGVAYNIVFNSLCKLGKVDEAVGMLEELKSMHIDVDIKHYTTFISGYCLQGKPDVAYSTFKEMEENGLKPDVVAYNVLLAGLFRNRCDCEAVDLLSYMDSQGVKPNSTTHKITIEGLCSVGKVEDAEAYFNCRKDEGVEIYTAMVNGYCQAGHIEKSYEIFCEISNQGDIAKEGSGFKQLSKVMYSKVLSALCQEIQKKEKEKESALCQEIQKKEKESALCQEIKKNIKEIALCQARNMKNARSLFDFFLEKGFTPDVVTYTIMIKSYCIMNCSQEAHDLFQDMEIRGIKPDVITYTVLLNEGLKQFYYGHRKGKDAKYNVLTIWGDMKQMGITPDVVTYTVMIDGHMKIHNLENAIIFFKEMIALRLEPDIVTYTALVFGLLNEGYTENAVMKEITPPLHIISELKRQIIKFRKRCNF</sequence>
<protein>
    <submittedName>
        <fullName evidence="1">Uncharacterized protein</fullName>
    </submittedName>
</protein>
<name>A0ACB0LLY9_TRIPR</name>
<gene>
    <name evidence="1" type="ORF">MILVUS5_LOCUS33373</name>
</gene>
<dbReference type="Proteomes" id="UP001177021">
    <property type="component" value="Unassembled WGS sequence"/>
</dbReference>
<evidence type="ECO:0000313" key="2">
    <source>
        <dbReference type="Proteomes" id="UP001177021"/>
    </source>
</evidence>